<feature type="transmembrane region" description="Helical" evidence="1">
    <location>
        <begin position="132"/>
        <end position="152"/>
    </location>
</feature>
<proteinExistence type="predicted"/>
<dbReference type="EMBL" id="FXAY01000001">
    <property type="protein sequence ID" value="SMG20873.1"/>
    <property type="molecule type" value="Genomic_DNA"/>
</dbReference>
<accession>A0A1X7J0N3</accession>
<feature type="transmembrane region" description="Helical" evidence="1">
    <location>
        <begin position="67"/>
        <end position="88"/>
    </location>
</feature>
<dbReference type="STRING" id="150121.SAMN06296010_1078"/>
<evidence type="ECO:0000313" key="3">
    <source>
        <dbReference type="Proteomes" id="UP000193244"/>
    </source>
</evidence>
<dbReference type="OrthoDB" id="5056404at2"/>
<dbReference type="AlphaFoldDB" id="A0A1X7J0N3"/>
<dbReference type="RefSeq" id="WP_085483590.1">
    <property type="nucleotide sequence ID" value="NZ_FXAY01000001.1"/>
</dbReference>
<dbReference type="Proteomes" id="UP000193244">
    <property type="component" value="Unassembled WGS sequence"/>
</dbReference>
<organism evidence="2 3">
    <name type="scientific">Agreia pratensis</name>
    <dbReference type="NCBI Taxonomy" id="150121"/>
    <lineage>
        <taxon>Bacteria</taxon>
        <taxon>Bacillati</taxon>
        <taxon>Actinomycetota</taxon>
        <taxon>Actinomycetes</taxon>
        <taxon>Micrococcales</taxon>
        <taxon>Microbacteriaceae</taxon>
        <taxon>Agreia</taxon>
    </lineage>
</organism>
<feature type="transmembrane region" description="Helical" evidence="1">
    <location>
        <begin position="40"/>
        <end position="61"/>
    </location>
</feature>
<protein>
    <submittedName>
        <fullName evidence="2">Uncharacterized protein</fullName>
    </submittedName>
</protein>
<reference evidence="3" key="1">
    <citation type="submission" date="2017-04" db="EMBL/GenBank/DDBJ databases">
        <authorList>
            <person name="Varghese N."/>
            <person name="Submissions S."/>
        </authorList>
    </citation>
    <scope>NUCLEOTIDE SEQUENCE [LARGE SCALE GENOMIC DNA]</scope>
    <source>
        <strain evidence="3">VKM Ac-2510</strain>
    </source>
</reference>
<evidence type="ECO:0000256" key="1">
    <source>
        <dbReference type="SAM" id="Phobius"/>
    </source>
</evidence>
<name>A0A1X7J0N3_9MICO</name>
<keyword evidence="1" id="KW-0812">Transmembrane</keyword>
<keyword evidence="1" id="KW-0472">Membrane</keyword>
<evidence type="ECO:0000313" key="2">
    <source>
        <dbReference type="EMBL" id="SMG20873.1"/>
    </source>
</evidence>
<sequence length="311" mass="33892">MTVPELPPLPPSVRGGAAAFDGLPYPLPPKWQVHAAKRTATWLVVFGATATFALGAFAVWAAARGDLVGTIVWAFFFAAIGLVTGIAYERSGDEKALPAMINAIALSRAEVRPADSWIHFFSRSGPGRWQTAFFTTAGCGGSVMFAWASALAVMKAPWALIATIPLLLGCLVVVIASVMAVWLRWRHSSFGRRPIGISLGRHGLVYYYVDGVDEWPWESIARVRPSVTAVDESTGDFAPGLIIEPAAGAENDANDYSLGGYQSHAWLIYTAVRYWSEHPDARGELSTTFAQRRIEGWRDAMRAQRFPPVRL</sequence>
<feature type="transmembrane region" description="Helical" evidence="1">
    <location>
        <begin position="158"/>
        <end position="183"/>
    </location>
</feature>
<gene>
    <name evidence="2" type="ORF">SAMN06296010_1078</name>
</gene>
<keyword evidence="3" id="KW-1185">Reference proteome</keyword>
<keyword evidence="1" id="KW-1133">Transmembrane helix</keyword>